<dbReference type="InterPro" id="IPR036388">
    <property type="entry name" value="WH-like_DNA-bd_sf"/>
</dbReference>
<keyword evidence="3" id="KW-1185">Reference proteome</keyword>
<gene>
    <name evidence="2" type="ORF">ACFPCV_21375</name>
</gene>
<comment type="caution">
    <text evidence="2">The sequence shown here is derived from an EMBL/GenBank/DDBJ whole genome shotgun (WGS) entry which is preliminary data.</text>
</comment>
<dbReference type="InterPro" id="IPR005561">
    <property type="entry name" value="ANTAR"/>
</dbReference>
<name>A0ABV9S578_9PSEU</name>
<dbReference type="SMART" id="SM01012">
    <property type="entry name" value="ANTAR"/>
    <property type="match status" value="1"/>
</dbReference>
<feature type="domain" description="ANTAR" evidence="1">
    <location>
        <begin position="10"/>
        <end position="71"/>
    </location>
</feature>
<dbReference type="EMBL" id="JBHSIS010000009">
    <property type="protein sequence ID" value="MFC4856063.1"/>
    <property type="molecule type" value="Genomic_DNA"/>
</dbReference>
<dbReference type="InterPro" id="IPR011006">
    <property type="entry name" value="CheY-like_superfamily"/>
</dbReference>
<evidence type="ECO:0000259" key="1">
    <source>
        <dbReference type="PROSITE" id="PS50921"/>
    </source>
</evidence>
<dbReference type="Gene3D" id="1.10.10.10">
    <property type="entry name" value="Winged helix-like DNA-binding domain superfamily/Winged helix DNA-binding domain"/>
    <property type="match status" value="1"/>
</dbReference>
<dbReference type="Proteomes" id="UP001595859">
    <property type="component" value="Unassembled WGS sequence"/>
</dbReference>
<reference evidence="3" key="1">
    <citation type="journal article" date="2019" name="Int. J. Syst. Evol. Microbiol.">
        <title>The Global Catalogue of Microorganisms (GCM) 10K type strain sequencing project: providing services to taxonomists for standard genome sequencing and annotation.</title>
        <authorList>
            <consortium name="The Broad Institute Genomics Platform"/>
            <consortium name="The Broad Institute Genome Sequencing Center for Infectious Disease"/>
            <person name="Wu L."/>
            <person name="Ma J."/>
        </authorList>
    </citation>
    <scope>NUCLEOTIDE SEQUENCE [LARGE SCALE GENOMIC DNA]</scope>
    <source>
        <strain evidence="3">ZS-22-S1</strain>
    </source>
</reference>
<dbReference type="SUPFAM" id="SSF52172">
    <property type="entry name" value="CheY-like"/>
    <property type="match status" value="1"/>
</dbReference>
<evidence type="ECO:0000313" key="2">
    <source>
        <dbReference type="EMBL" id="MFC4856063.1"/>
    </source>
</evidence>
<organism evidence="2 3">
    <name type="scientific">Actinophytocola glycyrrhizae</name>
    <dbReference type="NCBI Taxonomy" id="2044873"/>
    <lineage>
        <taxon>Bacteria</taxon>
        <taxon>Bacillati</taxon>
        <taxon>Actinomycetota</taxon>
        <taxon>Actinomycetes</taxon>
        <taxon>Pseudonocardiales</taxon>
        <taxon>Pseudonocardiaceae</taxon>
    </lineage>
</organism>
<accession>A0ABV9S578</accession>
<evidence type="ECO:0000313" key="3">
    <source>
        <dbReference type="Proteomes" id="UP001595859"/>
    </source>
</evidence>
<sequence>MAAVGNARRYLRSLALVHQLRTALASRPVIEQAKGVQMAAHGVDADRAFKMLVERSQRENVKLYDVAHGFFTTINQA</sequence>
<dbReference type="Pfam" id="PF03861">
    <property type="entry name" value="ANTAR"/>
    <property type="match status" value="1"/>
</dbReference>
<dbReference type="PROSITE" id="PS50921">
    <property type="entry name" value="ANTAR"/>
    <property type="match status" value="1"/>
</dbReference>
<protein>
    <submittedName>
        <fullName evidence="2">ANTAR domain-containing protein</fullName>
    </submittedName>
</protein>
<proteinExistence type="predicted"/>